<sequence>MHYPHAFRVMTGLHEIDVTINEVSQVPNATRLSVLGGCIVLAYYSGTTLVQGNAVRGGAIWKRLKKGLPEDTVWQR</sequence>
<protein>
    <submittedName>
        <fullName evidence="1">Uncharacterized protein</fullName>
    </submittedName>
</protein>
<dbReference type="AlphaFoldDB" id="A0AA91I991"/>
<name>A0AA91I991_VARPD</name>
<gene>
    <name evidence="1" type="ORF">A3K87_24070</name>
</gene>
<evidence type="ECO:0000313" key="2">
    <source>
        <dbReference type="Proteomes" id="UP000077852"/>
    </source>
</evidence>
<dbReference type="Proteomes" id="UP000077852">
    <property type="component" value="Unassembled WGS sequence"/>
</dbReference>
<dbReference type="EMBL" id="LVHG01000063">
    <property type="protein sequence ID" value="OAK60196.1"/>
    <property type="molecule type" value="Genomic_DNA"/>
</dbReference>
<accession>A0AA91I991</accession>
<comment type="caution">
    <text evidence="1">The sequence shown here is derived from an EMBL/GenBank/DDBJ whole genome shotgun (WGS) entry which is preliminary data.</text>
</comment>
<reference evidence="1 2" key="1">
    <citation type="submission" date="2016-03" db="EMBL/GenBank/DDBJ databases">
        <title>Genome sequence of Variovorax paradoxus KB5.</title>
        <authorList>
            <person name="Jeong H."/>
            <person name="Hong C.E."/>
            <person name="Jo S.H."/>
            <person name="Park J.M."/>
        </authorList>
    </citation>
    <scope>NUCLEOTIDE SEQUENCE [LARGE SCALE GENOMIC DNA]</scope>
    <source>
        <strain evidence="1 2">KB5</strain>
    </source>
</reference>
<organism evidence="1 2">
    <name type="scientific">Variovorax paradoxus</name>
    <dbReference type="NCBI Taxonomy" id="34073"/>
    <lineage>
        <taxon>Bacteria</taxon>
        <taxon>Pseudomonadati</taxon>
        <taxon>Pseudomonadota</taxon>
        <taxon>Betaproteobacteria</taxon>
        <taxon>Burkholderiales</taxon>
        <taxon>Comamonadaceae</taxon>
        <taxon>Variovorax</taxon>
    </lineage>
</organism>
<proteinExistence type="predicted"/>
<evidence type="ECO:0000313" key="1">
    <source>
        <dbReference type="EMBL" id="OAK60196.1"/>
    </source>
</evidence>